<accession>A0A846W6V5</accession>
<sequence>MRGLATALVTLVCVVLVLESAVVVVRWLGYLSVSGRYAGTVSSAEYNASRDVMMPLEVGLWLLSLLLMFVAWIVLVVWLLRARGNAQMVSPSPHHLSTPWAFWGWVVPVVSLWFPPLFLHDIAKASSPQQRGTPLVPLWWITWIAAWLTFWAGTILTASGISDDHDTIQTLRDAEVDSLFTFSLLRTLAALLFISAGILLSITVLKITRTQSHWTPARL</sequence>
<dbReference type="EMBL" id="JAAXOM010000003">
    <property type="protein sequence ID" value="NKX88450.1"/>
    <property type="molecule type" value="Genomic_DNA"/>
</dbReference>
<protein>
    <submittedName>
        <fullName evidence="3">DUF4328 domain-containing protein</fullName>
    </submittedName>
</protein>
<feature type="transmembrane region" description="Helical" evidence="1">
    <location>
        <begin position="179"/>
        <end position="205"/>
    </location>
</feature>
<evidence type="ECO:0000259" key="2">
    <source>
        <dbReference type="Pfam" id="PF14219"/>
    </source>
</evidence>
<feature type="transmembrane region" description="Helical" evidence="1">
    <location>
        <begin position="58"/>
        <end position="80"/>
    </location>
</feature>
<dbReference type="Proteomes" id="UP000572007">
    <property type="component" value="Unassembled WGS sequence"/>
</dbReference>
<comment type="caution">
    <text evidence="3">The sequence shown here is derived from an EMBL/GenBank/DDBJ whole genome shotgun (WGS) entry which is preliminary data.</text>
</comment>
<dbReference type="InterPro" id="IPR025565">
    <property type="entry name" value="DUF4328"/>
</dbReference>
<dbReference type="Pfam" id="PF14219">
    <property type="entry name" value="DUF4328"/>
    <property type="match status" value="1"/>
</dbReference>
<evidence type="ECO:0000313" key="3">
    <source>
        <dbReference type="EMBL" id="NKX88450.1"/>
    </source>
</evidence>
<evidence type="ECO:0000256" key="1">
    <source>
        <dbReference type="SAM" id="Phobius"/>
    </source>
</evidence>
<feature type="transmembrane region" description="Helical" evidence="1">
    <location>
        <begin position="138"/>
        <end position="158"/>
    </location>
</feature>
<keyword evidence="1" id="KW-0472">Membrane</keyword>
<proteinExistence type="predicted"/>
<organism evidence="3 4">
    <name type="scientific">Nocardia coubleae</name>
    <dbReference type="NCBI Taxonomy" id="356147"/>
    <lineage>
        <taxon>Bacteria</taxon>
        <taxon>Bacillati</taxon>
        <taxon>Actinomycetota</taxon>
        <taxon>Actinomycetes</taxon>
        <taxon>Mycobacteriales</taxon>
        <taxon>Nocardiaceae</taxon>
        <taxon>Nocardia</taxon>
    </lineage>
</organism>
<feature type="transmembrane region" description="Helical" evidence="1">
    <location>
        <begin position="100"/>
        <end position="118"/>
    </location>
</feature>
<feature type="domain" description="DUF4328" evidence="2">
    <location>
        <begin position="58"/>
        <end position="205"/>
    </location>
</feature>
<keyword evidence="1" id="KW-1133">Transmembrane helix</keyword>
<dbReference type="RefSeq" id="WP_067637650.1">
    <property type="nucleotide sequence ID" value="NZ_JAAXOM010000003.1"/>
</dbReference>
<evidence type="ECO:0000313" key="4">
    <source>
        <dbReference type="Proteomes" id="UP000572007"/>
    </source>
</evidence>
<reference evidence="3 4" key="1">
    <citation type="submission" date="2020-04" db="EMBL/GenBank/DDBJ databases">
        <title>MicrobeNet Type strains.</title>
        <authorList>
            <person name="Nicholson A.C."/>
        </authorList>
    </citation>
    <scope>NUCLEOTIDE SEQUENCE [LARGE SCALE GENOMIC DNA]</scope>
    <source>
        <strain evidence="3 4">DSM 44960</strain>
    </source>
</reference>
<dbReference type="AlphaFoldDB" id="A0A846W6V5"/>
<keyword evidence="1" id="KW-0812">Transmembrane</keyword>
<name>A0A846W6V5_9NOCA</name>
<keyword evidence="4" id="KW-1185">Reference proteome</keyword>
<gene>
    <name evidence="3" type="ORF">HGA10_14155</name>
</gene>